<reference evidence="2 3" key="1">
    <citation type="submission" date="2018-07" db="EMBL/GenBank/DDBJ databases">
        <title>Anaerosacharophilus polymeroproducens gen. nov. sp. nov., an anaerobic bacterium isolated from salt field.</title>
        <authorList>
            <person name="Kim W."/>
            <person name="Yang S.-H."/>
            <person name="Oh J."/>
            <person name="Lee J.-H."/>
            <person name="Kwon K.K."/>
        </authorList>
    </citation>
    <scope>NUCLEOTIDE SEQUENCE [LARGE SCALE GENOMIC DNA]</scope>
    <source>
        <strain evidence="2 3">MCWD5</strain>
    </source>
</reference>
<protein>
    <submittedName>
        <fullName evidence="2">Uncharacterized protein</fullName>
    </submittedName>
</protein>
<dbReference type="EMBL" id="QRCT01000023">
    <property type="protein sequence ID" value="RDU23574.1"/>
    <property type="molecule type" value="Genomic_DNA"/>
</dbReference>
<keyword evidence="1" id="KW-0812">Transmembrane</keyword>
<keyword evidence="1" id="KW-1133">Transmembrane helix</keyword>
<evidence type="ECO:0000313" key="2">
    <source>
        <dbReference type="EMBL" id="RDU23574.1"/>
    </source>
</evidence>
<proteinExistence type="predicted"/>
<dbReference type="AlphaFoldDB" id="A0A371AVH0"/>
<evidence type="ECO:0000256" key="1">
    <source>
        <dbReference type="SAM" id="Phobius"/>
    </source>
</evidence>
<accession>A0A371AVH0</accession>
<comment type="caution">
    <text evidence="2">The sequence shown here is derived from an EMBL/GenBank/DDBJ whole genome shotgun (WGS) entry which is preliminary data.</text>
</comment>
<feature type="transmembrane region" description="Helical" evidence="1">
    <location>
        <begin position="131"/>
        <end position="151"/>
    </location>
</feature>
<feature type="transmembrane region" description="Helical" evidence="1">
    <location>
        <begin position="259"/>
        <end position="276"/>
    </location>
</feature>
<organism evidence="2 3">
    <name type="scientific">Anaerosacchariphilus polymeriproducens</name>
    <dbReference type="NCBI Taxonomy" id="1812858"/>
    <lineage>
        <taxon>Bacteria</taxon>
        <taxon>Bacillati</taxon>
        <taxon>Bacillota</taxon>
        <taxon>Clostridia</taxon>
        <taxon>Lachnospirales</taxon>
        <taxon>Lachnospiraceae</taxon>
        <taxon>Anaerosacchariphilus</taxon>
    </lineage>
</organism>
<feature type="transmembrane region" description="Helical" evidence="1">
    <location>
        <begin position="206"/>
        <end position="230"/>
    </location>
</feature>
<evidence type="ECO:0000313" key="3">
    <source>
        <dbReference type="Proteomes" id="UP000255036"/>
    </source>
</evidence>
<keyword evidence="3" id="KW-1185">Reference proteome</keyword>
<feature type="transmembrane region" description="Helical" evidence="1">
    <location>
        <begin position="158"/>
        <end position="179"/>
    </location>
</feature>
<dbReference type="RefSeq" id="WP_115481863.1">
    <property type="nucleotide sequence ID" value="NZ_QRCT01000023.1"/>
</dbReference>
<sequence>MKRHFAFMRLFFFDGVSGKVPFLRIFIINFFICVLMSFIIGSTQSLVSTFLAFGIVGRVFNSKEDLSHNLSIDYKRQVYYALLFYSIILLCFFVINLFVILIFQFASFLVAGEFLNITSFFSEKNICKLSTIYNILLIILIYILYFPLIFIRKKNLWTIYLFISSCVWLIPNTFIKLYIVKQRNIHEKWFGVLDCFDKIKFSNKLVILFFLMIYLLICLYISMKSVFYFIQPVDYSKKKRTFCIKTKEEIQAIEKKKNIIKWVIIMLVLFLVIIIYKK</sequence>
<feature type="transmembrane region" description="Helical" evidence="1">
    <location>
        <begin position="82"/>
        <end position="111"/>
    </location>
</feature>
<feature type="transmembrane region" description="Helical" evidence="1">
    <location>
        <begin position="21"/>
        <end position="40"/>
    </location>
</feature>
<name>A0A371AVH0_9FIRM</name>
<keyword evidence="1" id="KW-0472">Membrane</keyword>
<dbReference type="Proteomes" id="UP000255036">
    <property type="component" value="Unassembled WGS sequence"/>
</dbReference>
<gene>
    <name evidence="2" type="ORF">DWV06_09065</name>
</gene>